<protein>
    <recommendedName>
        <fullName evidence="9">Right handed beta helix domain-containing protein</fullName>
    </recommendedName>
</protein>
<dbReference type="GO" id="GO:0005576">
    <property type="term" value="C:extracellular region"/>
    <property type="evidence" value="ECO:0007669"/>
    <property type="project" value="UniProtKB-SubCell"/>
</dbReference>
<dbReference type="InterPro" id="IPR012334">
    <property type="entry name" value="Pectin_lyas_fold"/>
</dbReference>
<evidence type="ECO:0008006" key="9">
    <source>
        <dbReference type="Google" id="ProtNLM"/>
    </source>
</evidence>
<evidence type="ECO:0000256" key="2">
    <source>
        <dbReference type="ARBA" id="ARBA00004442"/>
    </source>
</evidence>
<evidence type="ECO:0000256" key="3">
    <source>
        <dbReference type="ARBA" id="ARBA00004613"/>
    </source>
</evidence>
<evidence type="ECO:0000256" key="1">
    <source>
        <dbReference type="ARBA" id="ARBA00004196"/>
    </source>
</evidence>
<keyword evidence="7" id="KW-0998">Cell outer membrane</keyword>
<reference evidence="8" key="1">
    <citation type="journal article" date="2014" name="Front. Microbiol.">
        <title>High frequency of phylogenetically diverse reductive dehalogenase-homologous genes in deep subseafloor sedimentary metagenomes.</title>
        <authorList>
            <person name="Kawai M."/>
            <person name="Futagami T."/>
            <person name="Toyoda A."/>
            <person name="Takaki Y."/>
            <person name="Nishi S."/>
            <person name="Hori S."/>
            <person name="Arai W."/>
            <person name="Tsubouchi T."/>
            <person name="Morono Y."/>
            <person name="Uchiyama I."/>
            <person name="Ito T."/>
            <person name="Fujiyama A."/>
            <person name="Inagaki F."/>
            <person name="Takami H."/>
        </authorList>
    </citation>
    <scope>NUCLEOTIDE SEQUENCE</scope>
    <source>
        <strain evidence="8">Expedition CK06-06</strain>
    </source>
</reference>
<evidence type="ECO:0000313" key="8">
    <source>
        <dbReference type="EMBL" id="GAJ07730.1"/>
    </source>
</evidence>
<evidence type="ECO:0000256" key="5">
    <source>
        <dbReference type="ARBA" id="ARBA00022729"/>
    </source>
</evidence>
<keyword evidence="4" id="KW-0964">Secreted</keyword>
<dbReference type="AlphaFoldDB" id="X1VJ26"/>
<dbReference type="EMBL" id="BARW01030603">
    <property type="protein sequence ID" value="GAJ07730.1"/>
    <property type="molecule type" value="Genomic_DNA"/>
</dbReference>
<evidence type="ECO:0000256" key="7">
    <source>
        <dbReference type="ARBA" id="ARBA00023237"/>
    </source>
</evidence>
<organism evidence="8">
    <name type="scientific">marine sediment metagenome</name>
    <dbReference type="NCBI Taxonomy" id="412755"/>
    <lineage>
        <taxon>unclassified sequences</taxon>
        <taxon>metagenomes</taxon>
        <taxon>ecological metagenomes</taxon>
    </lineage>
</organism>
<keyword evidence="6" id="KW-0472">Membrane</keyword>
<dbReference type="InterPro" id="IPR003368">
    <property type="entry name" value="POMP_repeat"/>
</dbReference>
<comment type="caution">
    <text evidence="8">The sequence shown here is derived from an EMBL/GenBank/DDBJ whole genome shotgun (WGS) entry which is preliminary data.</text>
</comment>
<dbReference type="SUPFAM" id="SSF51126">
    <property type="entry name" value="Pectin lyase-like"/>
    <property type="match status" value="1"/>
</dbReference>
<sequence>MKTLKVTLQVAITICFTFFIINYSSAQPTTREVSGDITENTTWADDTILVTGDIVVNEDITLSINPGTWIKFQGNYGIEVHGYLVAEGIPGDTIIFTRMDTLGFSNYSNNQGGWKGLAFVSDGTHQDTSRLSLCKISFVKCIENNYGGIYNSGTHKLKIWNCTIENNFAYQYGGGIYSSGSQGATLLITDCMITNNYAGQYGGGIYGTYKTRIINSSITDNYSGQWGGGIYLGYCDDIIS</sequence>
<accession>X1VJ26</accession>
<proteinExistence type="predicted"/>
<comment type="subcellular location">
    <subcellularLocation>
        <location evidence="1">Cell envelope</location>
    </subcellularLocation>
    <subcellularLocation>
        <location evidence="2">Cell outer membrane</location>
    </subcellularLocation>
    <subcellularLocation>
        <location evidence="3">Secreted</location>
    </subcellularLocation>
</comment>
<dbReference type="NCBIfam" id="TIGR01376">
    <property type="entry name" value="POMP_repeat"/>
    <property type="match status" value="1"/>
</dbReference>
<dbReference type="Gene3D" id="2.160.20.10">
    <property type="entry name" value="Single-stranded right-handed beta-helix, Pectin lyase-like"/>
    <property type="match status" value="1"/>
</dbReference>
<dbReference type="GO" id="GO:0009279">
    <property type="term" value="C:cell outer membrane"/>
    <property type="evidence" value="ECO:0007669"/>
    <property type="project" value="UniProtKB-SubCell"/>
</dbReference>
<dbReference type="InterPro" id="IPR011050">
    <property type="entry name" value="Pectin_lyase_fold/virulence"/>
</dbReference>
<gene>
    <name evidence="8" type="ORF">S12H4_48888</name>
</gene>
<dbReference type="Pfam" id="PF02415">
    <property type="entry name" value="Chlam_PMP"/>
    <property type="match status" value="2"/>
</dbReference>
<name>X1VJ26_9ZZZZ</name>
<evidence type="ECO:0000256" key="4">
    <source>
        <dbReference type="ARBA" id="ARBA00022525"/>
    </source>
</evidence>
<keyword evidence="5" id="KW-0732">Signal</keyword>
<evidence type="ECO:0000256" key="6">
    <source>
        <dbReference type="ARBA" id="ARBA00023136"/>
    </source>
</evidence>
<feature type="non-terminal residue" evidence="8">
    <location>
        <position position="240"/>
    </location>
</feature>